<dbReference type="EMBL" id="CABR01000037">
    <property type="protein sequence ID" value="CBI09567.1"/>
    <property type="molecule type" value="Genomic_DNA"/>
</dbReference>
<dbReference type="AlphaFoldDB" id="E6QQP6"/>
<protein>
    <recommendedName>
        <fullName evidence="2">DUF2281 domain-containing protein</fullName>
    </recommendedName>
</protein>
<evidence type="ECO:0000313" key="1">
    <source>
        <dbReference type="EMBL" id="CBI09567.1"/>
    </source>
</evidence>
<gene>
    <name evidence="1" type="ORF">CARN7_0300</name>
</gene>
<name>E6QQP6_9ZZZZ</name>
<organism evidence="1">
    <name type="scientific">mine drainage metagenome</name>
    <dbReference type="NCBI Taxonomy" id="410659"/>
    <lineage>
        <taxon>unclassified sequences</taxon>
        <taxon>metagenomes</taxon>
        <taxon>ecological metagenomes</taxon>
    </lineage>
</organism>
<reference evidence="1" key="1">
    <citation type="submission" date="2009-10" db="EMBL/GenBank/DDBJ databases">
        <title>Diversity of trophic interactions inside an arsenic-rich microbial ecosystem.</title>
        <authorList>
            <person name="Bertin P.N."/>
            <person name="Heinrich-Salmeron A."/>
            <person name="Pelletier E."/>
            <person name="Goulhen-Chollet F."/>
            <person name="Arsene-Ploetze F."/>
            <person name="Gallien S."/>
            <person name="Calteau A."/>
            <person name="Vallenet D."/>
            <person name="Casiot C."/>
            <person name="Chane-Woon-Ming B."/>
            <person name="Giloteaux L."/>
            <person name="Barakat M."/>
            <person name="Bonnefoy V."/>
            <person name="Bruneel O."/>
            <person name="Chandler M."/>
            <person name="Cleiss J."/>
            <person name="Duran R."/>
            <person name="Elbaz-Poulichet F."/>
            <person name="Fonknechten N."/>
            <person name="Lauga B."/>
            <person name="Mornico D."/>
            <person name="Ortet P."/>
            <person name="Schaeffer C."/>
            <person name="Siguier P."/>
            <person name="Alexander Thil Smith A."/>
            <person name="Van Dorsselaer A."/>
            <person name="Weissenbach J."/>
            <person name="Medigue C."/>
            <person name="Le Paslier D."/>
        </authorList>
    </citation>
    <scope>NUCLEOTIDE SEQUENCE</scope>
</reference>
<comment type="caution">
    <text evidence="1">The sequence shown here is derived from an EMBL/GenBank/DDBJ whole genome shotgun (WGS) entry which is preliminary data.</text>
</comment>
<accession>E6QQP6</accession>
<evidence type="ECO:0008006" key="2">
    <source>
        <dbReference type="Google" id="ProtNLM"/>
    </source>
</evidence>
<sequence>MNRTEKKLLEVFNHLSPEQQSSVLDYVDFLATRTAGASPAEVLQPLEIPRPEHENVIKAVKRLRATYPMLEPGKLLHDTSNQMSRHMVHGAPAAEVIDELERLFRGHYEAYLAR</sequence>
<proteinExistence type="predicted"/>